<dbReference type="AlphaFoldDB" id="A0A433QG16"/>
<dbReference type="InterPro" id="IPR027417">
    <property type="entry name" value="P-loop_NTPase"/>
</dbReference>
<evidence type="ECO:0000256" key="3">
    <source>
        <dbReference type="ARBA" id="ARBA00022801"/>
    </source>
</evidence>
<dbReference type="Pfam" id="PF03029">
    <property type="entry name" value="ATP_bind_1"/>
    <property type="match status" value="1"/>
</dbReference>
<dbReference type="Gene3D" id="3.40.50.300">
    <property type="entry name" value="P-loop containing nucleotide triphosphate hydrolases"/>
    <property type="match status" value="1"/>
</dbReference>
<dbReference type="PANTHER" id="PTHR21231:SF3">
    <property type="entry name" value="GPN-LOOP GTPASE 2"/>
    <property type="match status" value="1"/>
</dbReference>
<keyword evidence="2 5" id="KW-0547">Nucleotide-binding</keyword>
<dbReference type="InterPro" id="IPR004130">
    <property type="entry name" value="Gpn"/>
</dbReference>
<evidence type="ECO:0000256" key="5">
    <source>
        <dbReference type="RuleBase" id="RU365059"/>
    </source>
</evidence>
<dbReference type="Proteomes" id="UP000274822">
    <property type="component" value="Unassembled WGS sequence"/>
</dbReference>
<keyword evidence="4 5" id="KW-0342">GTP-binding</keyword>
<accession>A0A433QG16</accession>
<dbReference type="GO" id="GO:0003924">
    <property type="term" value="F:GTPase activity"/>
    <property type="evidence" value="ECO:0007669"/>
    <property type="project" value="TreeGrafter"/>
</dbReference>
<reference evidence="6 7" key="1">
    <citation type="journal article" date="2018" name="New Phytol.">
        <title>Phylogenomics of Endogonaceae and evolution of mycorrhizas within Mucoromycota.</title>
        <authorList>
            <person name="Chang Y."/>
            <person name="Desiro A."/>
            <person name="Na H."/>
            <person name="Sandor L."/>
            <person name="Lipzen A."/>
            <person name="Clum A."/>
            <person name="Barry K."/>
            <person name="Grigoriev I.V."/>
            <person name="Martin F.M."/>
            <person name="Stajich J.E."/>
            <person name="Smith M.E."/>
            <person name="Bonito G."/>
            <person name="Spatafora J.W."/>
        </authorList>
    </citation>
    <scope>NUCLEOTIDE SEQUENCE [LARGE SCALE GENOMIC DNA]</scope>
    <source>
        <strain evidence="6 7">AD002</strain>
    </source>
</reference>
<comment type="subunit">
    <text evidence="5">Binds to RNA polymerase II (RNAPII).</text>
</comment>
<dbReference type="PANTHER" id="PTHR21231">
    <property type="entry name" value="XPA-BINDING PROTEIN 1-RELATED"/>
    <property type="match status" value="1"/>
</dbReference>
<gene>
    <name evidence="6" type="ORF">BC938DRAFT_481466</name>
</gene>
<dbReference type="GO" id="GO:0005525">
    <property type="term" value="F:GTP binding"/>
    <property type="evidence" value="ECO:0007669"/>
    <property type="project" value="UniProtKB-KW"/>
</dbReference>
<evidence type="ECO:0000256" key="4">
    <source>
        <dbReference type="ARBA" id="ARBA00023134"/>
    </source>
</evidence>
<dbReference type="SUPFAM" id="SSF52540">
    <property type="entry name" value="P-loop containing nucleoside triphosphate hydrolases"/>
    <property type="match status" value="1"/>
</dbReference>
<evidence type="ECO:0000256" key="1">
    <source>
        <dbReference type="ARBA" id="ARBA00005290"/>
    </source>
</evidence>
<comment type="function">
    <text evidence="5">Small GTPase required for proper localization of RNA polymerase II and III (RNAPII and RNAPIII). May act at an RNAP assembly step prior to nuclear import.</text>
</comment>
<dbReference type="EMBL" id="RBNJ01006160">
    <property type="protein sequence ID" value="RUS28768.1"/>
    <property type="molecule type" value="Genomic_DNA"/>
</dbReference>
<name>A0A433QG16_9FUNG</name>
<sequence>MPFAQVCLCLPSPYFVLITACMFYLACRLTNTILIGGKLVIGPPGSGKTTYCHGMHQFLTAIGRKVSIVNLDPANDHIPYPCAVDIADLITLEDTMETLGLGPNGGMMYCMEFLQKNFDWLLEKLKELGAVEVCAVYVSRVKVTHRTRLFSTPLLQLRRLRHLRLPRPGRALHAPQCRQGYHRAAAEARLPARGCPPR</sequence>
<comment type="similarity">
    <text evidence="1 5">Belongs to the GPN-loop GTPase family.</text>
</comment>
<evidence type="ECO:0000256" key="2">
    <source>
        <dbReference type="ARBA" id="ARBA00022741"/>
    </source>
</evidence>
<evidence type="ECO:0000313" key="7">
    <source>
        <dbReference type="Proteomes" id="UP000274822"/>
    </source>
</evidence>
<organism evidence="6 7">
    <name type="scientific">Jimgerdemannia flammicorona</name>
    <dbReference type="NCBI Taxonomy" id="994334"/>
    <lineage>
        <taxon>Eukaryota</taxon>
        <taxon>Fungi</taxon>
        <taxon>Fungi incertae sedis</taxon>
        <taxon>Mucoromycota</taxon>
        <taxon>Mucoromycotina</taxon>
        <taxon>Endogonomycetes</taxon>
        <taxon>Endogonales</taxon>
        <taxon>Endogonaceae</taxon>
        <taxon>Jimgerdemannia</taxon>
    </lineage>
</organism>
<comment type="caution">
    <text evidence="6">The sequence shown here is derived from an EMBL/GenBank/DDBJ whole genome shotgun (WGS) entry which is preliminary data.</text>
</comment>
<keyword evidence="3 5" id="KW-0378">Hydrolase</keyword>
<protein>
    <recommendedName>
        <fullName evidence="5">GPN-loop GTPase 2</fullName>
    </recommendedName>
</protein>
<evidence type="ECO:0000313" key="6">
    <source>
        <dbReference type="EMBL" id="RUS28768.1"/>
    </source>
</evidence>
<proteinExistence type="inferred from homology"/>
<keyword evidence="7" id="KW-1185">Reference proteome</keyword>
<dbReference type="GO" id="GO:0005737">
    <property type="term" value="C:cytoplasm"/>
    <property type="evidence" value="ECO:0007669"/>
    <property type="project" value="TreeGrafter"/>
</dbReference>